<dbReference type="RefSeq" id="WP_036856001.1">
    <property type="nucleotide sequence ID" value="NZ_JRNU01000035.1"/>
</dbReference>
<organism evidence="3 4">
    <name type="scientific">Prevotella amnii DNF00058</name>
    <dbReference type="NCBI Taxonomy" id="1401066"/>
    <lineage>
        <taxon>Bacteria</taxon>
        <taxon>Pseudomonadati</taxon>
        <taxon>Bacteroidota</taxon>
        <taxon>Bacteroidia</taxon>
        <taxon>Bacteroidales</taxon>
        <taxon>Prevotellaceae</taxon>
        <taxon>Prevotella</taxon>
    </lineage>
</organism>
<keyword evidence="1" id="KW-0328">Glycosyltransferase</keyword>
<dbReference type="Gene3D" id="3.40.50.11350">
    <property type="match status" value="1"/>
</dbReference>
<evidence type="ECO:0000256" key="1">
    <source>
        <dbReference type="ARBA" id="ARBA00022676"/>
    </source>
</evidence>
<sequence>MFFVHDKGRMCNNILQYAHVYAWAREHHKHTMSMRFAYKYPYFDICNTRYHNFFFYLLGKYSAKVGLLKTVSFNEEDCDYTLNETLMSSHKHLFVEGWYVRYYDLFLKYKSEILSLFRFHTAIETKINAVLAPFQGTIKLGVHIRRGDYARWQGGKYYYNDDQFMHVIGQFIALHRDKTVKIFICGNDPKLDKDAYKHAFGNGNVHFPAGNPGEDLCLLSHCDYIIGAPSTFSLTASMYHNTPLYWILDPLKPLDISSFGCFDNLFKQII</sequence>
<dbReference type="GO" id="GO:0005975">
    <property type="term" value="P:carbohydrate metabolic process"/>
    <property type="evidence" value="ECO:0007669"/>
    <property type="project" value="InterPro"/>
</dbReference>
<reference evidence="3 4" key="1">
    <citation type="submission" date="2014-07" db="EMBL/GenBank/DDBJ databases">
        <authorList>
            <person name="McCorrison J."/>
            <person name="Sanka R."/>
            <person name="Torralba M."/>
            <person name="Gillis M."/>
            <person name="Haft D.H."/>
            <person name="Methe B."/>
            <person name="Sutton G."/>
            <person name="Nelson K.E."/>
        </authorList>
    </citation>
    <scope>NUCLEOTIDE SEQUENCE [LARGE SCALE GENOMIC DNA]</scope>
    <source>
        <strain evidence="3 4">DNF00058</strain>
    </source>
</reference>
<protein>
    <submittedName>
        <fullName evidence="3">Glycosyltransferase</fullName>
    </submittedName>
</protein>
<name>A0A096C9B0_9BACT</name>
<dbReference type="PANTHER" id="PTHR11927">
    <property type="entry name" value="GALACTOSIDE 2-L-FUCOSYLTRANSFERASE"/>
    <property type="match status" value="1"/>
</dbReference>
<keyword evidence="4" id="KW-1185">Reference proteome</keyword>
<dbReference type="EMBL" id="JRNU01000035">
    <property type="protein sequence ID" value="KGF51507.1"/>
    <property type="molecule type" value="Genomic_DNA"/>
</dbReference>
<dbReference type="AlphaFoldDB" id="A0A096C9B0"/>
<evidence type="ECO:0000313" key="3">
    <source>
        <dbReference type="EMBL" id="KGF51507.1"/>
    </source>
</evidence>
<evidence type="ECO:0000313" key="4">
    <source>
        <dbReference type="Proteomes" id="UP000029614"/>
    </source>
</evidence>
<dbReference type="Proteomes" id="UP000029614">
    <property type="component" value="Unassembled WGS sequence"/>
</dbReference>
<gene>
    <name evidence="3" type="ORF">HMPREF9302_06990</name>
</gene>
<dbReference type="Pfam" id="PF01531">
    <property type="entry name" value="Glyco_transf_11"/>
    <property type="match status" value="1"/>
</dbReference>
<dbReference type="GO" id="GO:0008107">
    <property type="term" value="F:galactoside 2-alpha-L-fucosyltransferase activity"/>
    <property type="evidence" value="ECO:0007669"/>
    <property type="project" value="InterPro"/>
</dbReference>
<comment type="caution">
    <text evidence="3">The sequence shown here is derived from an EMBL/GenBank/DDBJ whole genome shotgun (WGS) entry which is preliminary data.</text>
</comment>
<dbReference type="InterPro" id="IPR002516">
    <property type="entry name" value="Glyco_trans_11"/>
</dbReference>
<dbReference type="PANTHER" id="PTHR11927:SF9">
    <property type="entry name" value="L-FUCOSYLTRANSFERASE"/>
    <property type="match status" value="1"/>
</dbReference>
<evidence type="ECO:0000256" key="2">
    <source>
        <dbReference type="ARBA" id="ARBA00022679"/>
    </source>
</evidence>
<keyword evidence="2 3" id="KW-0808">Transferase</keyword>
<dbReference type="OrthoDB" id="639736at2"/>
<dbReference type="GO" id="GO:0016020">
    <property type="term" value="C:membrane"/>
    <property type="evidence" value="ECO:0007669"/>
    <property type="project" value="InterPro"/>
</dbReference>
<accession>A0A096C9B0</accession>
<proteinExistence type="predicted"/>